<comment type="subcellular location">
    <subcellularLocation>
        <location evidence="1">Membrane</location>
        <topology evidence="1">Single-pass membrane protein</topology>
    </subcellularLocation>
</comment>
<accession>A0A1G6Q4K2</accession>
<dbReference type="AlphaFoldDB" id="A0A1G6Q4K2"/>
<gene>
    <name evidence="6" type="ORF">SAMN05216576_107251</name>
</gene>
<comment type="similarity">
    <text evidence="2">Belongs to the LemA family.</text>
</comment>
<organism evidence="6 7">
    <name type="scientific">Ectopseudomonas chengduensis</name>
    <dbReference type="NCBI Taxonomy" id="489632"/>
    <lineage>
        <taxon>Bacteria</taxon>
        <taxon>Pseudomonadati</taxon>
        <taxon>Pseudomonadota</taxon>
        <taxon>Gammaproteobacteria</taxon>
        <taxon>Pseudomonadales</taxon>
        <taxon>Pseudomonadaceae</taxon>
        <taxon>Ectopseudomonas</taxon>
    </lineage>
</organism>
<sequence>MDLSVIVAIGLAVITIGFVIALYNGIIGGYNRAQRAWADVLTYERQKTKVLDALQQQVASYQDYEQRVMTDITRLRSAIAALPAEADGNALVNAEKATKALMSGLRIAVEAYPDLKASEVMNNLMREIAEQQENVGAAVVIFNREVEGFNNSIQMFPGSLVNSTMNKKNAITPFSDAEAEKGFDYKPNF</sequence>
<keyword evidence="7" id="KW-1185">Reference proteome</keyword>
<dbReference type="Gene3D" id="1.20.1440.20">
    <property type="entry name" value="LemA-like domain"/>
    <property type="match status" value="1"/>
</dbReference>
<keyword evidence="3" id="KW-0812">Transmembrane</keyword>
<protein>
    <submittedName>
        <fullName evidence="6">LemA protein</fullName>
    </submittedName>
</protein>
<evidence type="ECO:0000313" key="7">
    <source>
        <dbReference type="Proteomes" id="UP000199467"/>
    </source>
</evidence>
<evidence type="ECO:0000256" key="4">
    <source>
        <dbReference type="ARBA" id="ARBA00022989"/>
    </source>
</evidence>
<dbReference type="InterPro" id="IPR007156">
    <property type="entry name" value="MamQ_LemA"/>
</dbReference>
<evidence type="ECO:0000313" key="6">
    <source>
        <dbReference type="EMBL" id="SDC87259.1"/>
    </source>
</evidence>
<dbReference type="GO" id="GO:0016020">
    <property type="term" value="C:membrane"/>
    <property type="evidence" value="ECO:0007669"/>
    <property type="project" value="UniProtKB-SubCell"/>
</dbReference>
<name>A0A1G6Q4K2_9GAMM</name>
<evidence type="ECO:0000256" key="5">
    <source>
        <dbReference type="ARBA" id="ARBA00023136"/>
    </source>
</evidence>
<evidence type="ECO:0000256" key="3">
    <source>
        <dbReference type="ARBA" id="ARBA00022692"/>
    </source>
</evidence>
<dbReference type="PANTHER" id="PTHR34478:SF1">
    <property type="entry name" value="PROTEIN LEMA"/>
    <property type="match status" value="1"/>
</dbReference>
<dbReference type="InterPro" id="IPR023353">
    <property type="entry name" value="LemA-like_dom_sf"/>
</dbReference>
<keyword evidence="5" id="KW-0472">Membrane</keyword>
<evidence type="ECO:0000256" key="2">
    <source>
        <dbReference type="ARBA" id="ARBA00008854"/>
    </source>
</evidence>
<dbReference type="RefSeq" id="WP_050412941.1">
    <property type="nucleotide sequence ID" value="NZ_FMZQ01000007.1"/>
</dbReference>
<dbReference type="SUPFAM" id="SSF140478">
    <property type="entry name" value="LemA-like"/>
    <property type="match status" value="1"/>
</dbReference>
<reference evidence="7" key="1">
    <citation type="submission" date="2016-10" db="EMBL/GenBank/DDBJ databases">
        <authorList>
            <person name="Varghese N."/>
            <person name="Submissions S."/>
        </authorList>
    </citation>
    <scope>NUCLEOTIDE SEQUENCE [LARGE SCALE GENOMIC DNA]</scope>
    <source>
        <strain evidence="7">DSM 26382</strain>
    </source>
</reference>
<dbReference type="EMBL" id="FMZQ01000007">
    <property type="protein sequence ID" value="SDC87259.1"/>
    <property type="molecule type" value="Genomic_DNA"/>
</dbReference>
<evidence type="ECO:0000256" key="1">
    <source>
        <dbReference type="ARBA" id="ARBA00004167"/>
    </source>
</evidence>
<keyword evidence="4" id="KW-1133">Transmembrane helix</keyword>
<proteinExistence type="inferred from homology"/>
<dbReference type="Pfam" id="PF04011">
    <property type="entry name" value="LemA"/>
    <property type="match status" value="1"/>
</dbReference>
<dbReference type="Proteomes" id="UP000199467">
    <property type="component" value="Unassembled WGS sequence"/>
</dbReference>
<dbReference type="PANTHER" id="PTHR34478">
    <property type="entry name" value="PROTEIN LEMA"/>
    <property type="match status" value="1"/>
</dbReference>